<feature type="chain" id="PRO_5045558724" evidence="8">
    <location>
        <begin position="25"/>
        <end position="124"/>
    </location>
</feature>
<accession>A0ABS2DTZ2</accession>
<feature type="signal peptide" evidence="8">
    <location>
        <begin position="1"/>
        <end position="24"/>
    </location>
</feature>
<dbReference type="CDD" id="cd08168">
    <property type="entry name" value="Cytochrom_C3"/>
    <property type="match status" value="1"/>
</dbReference>
<evidence type="ECO:0000313" key="11">
    <source>
        <dbReference type="Proteomes" id="UP000715095"/>
    </source>
</evidence>
<evidence type="ECO:0000256" key="1">
    <source>
        <dbReference type="ARBA" id="ARBA00001926"/>
    </source>
</evidence>
<dbReference type="InterPro" id="IPR036280">
    <property type="entry name" value="Multihaem_cyt_sf"/>
</dbReference>
<feature type="domain" description="Tetrahaem cytochrome" evidence="9">
    <location>
        <begin position="44"/>
        <end position="116"/>
    </location>
</feature>
<keyword evidence="11" id="KW-1185">Reference proteome</keyword>
<evidence type="ECO:0000256" key="8">
    <source>
        <dbReference type="SAM" id="SignalP"/>
    </source>
</evidence>
<keyword evidence="4" id="KW-0349">Heme</keyword>
<keyword evidence="5" id="KW-0479">Metal-binding</keyword>
<evidence type="ECO:0000256" key="7">
    <source>
        <dbReference type="ARBA" id="ARBA00023004"/>
    </source>
</evidence>
<reference evidence="10 11" key="1">
    <citation type="journal article" date="2021" name="Sci. Rep.">
        <title>The distribution of antibiotic resistance genes in chicken gut microbiota commensals.</title>
        <authorList>
            <person name="Juricova H."/>
            <person name="Matiasovicova J."/>
            <person name="Kubasova T."/>
            <person name="Cejkova D."/>
            <person name="Rychlik I."/>
        </authorList>
    </citation>
    <scope>NUCLEOTIDE SEQUENCE [LARGE SCALE GENOMIC DNA]</scope>
    <source>
        <strain evidence="10 11">An829</strain>
    </source>
</reference>
<keyword evidence="3" id="KW-0813">Transport</keyword>
<dbReference type="Pfam" id="PF14537">
    <property type="entry name" value="Cytochrom_c3_2"/>
    <property type="match status" value="1"/>
</dbReference>
<comment type="cofactor">
    <cofactor evidence="1">
        <name>heme c</name>
        <dbReference type="ChEBI" id="CHEBI:61717"/>
    </cofactor>
</comment>
<evidence type="ECO:0000259" key="9">
    <source>
        <dbReference type="Pfam" id="PF14537"/>
    </source>
</evidence>
<evidence type="ECO:0000256" key="3">
    <source>
        <dbReference type="ARBA" id="ARBA00022448"/>
    </source>
</evidence>
<evidence type="ECO:0000256" key="2">
    <source>
        <dbReference type="ARBA" id="ARBA00004196"/>
    </source>
</evidence>
<protein>
    <submittedName>
        <fullName evidence="10">Cytochrome c3 family protein</fullName>
    </submittedName>
</protein>
<dbReference type="SUPFAM" id="SSF48695">
    <property type="entry name" value="Multiheme cytochromes"/>
    <property type="match status" value="1"/>
</dbReference>
<dbReference type="InterPro" id="IPR012286">
    <property type="entry name" value="Tetrahaem_cytochrome"/>
</dbReference>
<dbReference type="Gene3D" id="1.10.1130.10">
    <property type="entry name" value="Flavocytochrome C3, Chain A"/>
    <property type="match status" value="1"/>
</dbReference>
<proteinExistence type="predicted"/>
<keyword evidence="8" id="KW-0732">Signal</keyword>
<evidence type="ECO:0000313" key="10">
    <source>
        <dbReference type="EMBL" id="MBM6704793.1"/>
    </source>
</evidence>
<comment type="subcellular location">
    <subcellularLocation>
        <location evidence="2">Cell envelope</location>
    </subcellularLocation>
</comment>
<evidence type="ECO:0000256" key="4">
    <source>
        <dbReference type="ARBA" id="ARBA00022617"/>
    </source>
</evidence>
<dbReference type="Proteomes" id="UP000715095">
    <property type="component" value="Unassembled WGS sequence"/>
</dbReference>
<dbReference type="EMBL" id="JACJJC010000020">
    <property type="protein sequence ID" value="MBM6704793.1"/>
    <property type="molecule type" value="Genomic_DNA"/>
</dbReference>
<keyword evidence="6" id="KW-0249">Electron transport</keyword>
<name>A0ABS2DTZ2_9BURK</name>
<evidence type="ECO:0000256" key="5">
    <source>
        <dbReference type="ARBA" id="ARBA00022723"/>
    </source>
</evidence>
<gene>
    <name evidence="10" type="ORF">H6A60_09890</name>
</gene>
<evidence type="ECO:0000256" key="6">
    <source>
        <dbReference type="ARBA" id="ARBA00022982"/>
    </source>
</evidence>
<comment type="caution">
    <text evidence="10">The sequence shown here is derived from an EMBL/GenBank/DDBJ whole genome shotgun (WGS) entry which is preliminary data.</text>
</comment>
<sequence length="124" mass="13224">MKSNIIRNALFAAAAFGLAAQAFAASTVAGVPMSEKHMKAFGGEIACQTCHGEALPTSRPSDKACIGCHGTMDKIPTKPNKFDKFPHASAHYGSTLECTTCHAEHKASKALCNDCHVVEWTNFK</sequence>
<keyword evidence="7" id="KW-0408">Iron</keyword>
<organism evidence="10 11">
    <name type="scientific">Sutterella massiliensis</name>
    <dbReference type="NCBI Taxonomy" id="1816689"/>
    <lineage>
        <taxon>Bacteria</taxon>
        <taxon>Pseudomonadati</taxon>
        <taxon>Pseudomonadota</taxon>
        <taxon>Betaproteobacteria</taxon>
        <taxon>Burkholderiales</taxon>
        <taxon>Sutterellaceae</taxon>
        <taxon>Sutterella</taxon>
    </lineage>
</organism>